<evidence type="ECO:0000256" key="1">
    <source>
        <dbReference type="ARBA" id="ARBA00004127"/>
    </source>
</evidence>
<feature type="transmembrane region" description="Helical" evidence="5">
    <location>
        <begin position="342"/>
        <end position="362"/>
    </location>
</feature>
<dbReference type="CDD" id="cd06174">
    <property type="entry name" value="MFS"/>
    <property type="match status" value="1"/>
</dbReference>
<dbReference type="InterPro" id="IPR011701">
    <property type="entry name" value="MFS"/>
</dbReference>
<feature type="transmembrane region" description="Helical" evidence="5">
    <location>
        <begin position="247"/>
        <end position="273"/>
    </location>
</feature>
<dbReference type="Gene3D" id="1.20.1250.20">
    <property type="entry name" value="MFS general substrate transporter like domains"/>
    <property type="match status" value="1"/>
</dbReference>
<keyword evidence="6" id="KW-0732">Signal</keyword>
<dbReference type="RefSeq" id="XP_002177277.1">
    <property type="nucleotide sequence ID" value="XM_002177241.1"/>
</dbReference>
<evidence type="ECO:0000256" key="3">
    <source>
        <dbReference type="ARBA" id="ARBA00022989"/>
    </source>
</evidence>
<dbReference type="GeneID" id="7196451"/>
<dbReference type="InterPro" id="IPR051337">
    <property type="entry name" value="OPA_Antiporter"/>
</dbReference>
<evidence type="ECO:0000256" key="6">
    <source>
        <dbReference type="SAM" id="SignalP"/>
    </source>
</evidence>
<proteinExistence type="predicted"/>
<dbReference type="GO" id="GO:0012505">
    <property type="term" value="C:endomembrane system"/>
    <property type="evidence" value="ECO:0007669"/>
    <property type="project" value="UniProtKB-SubCell"/>
</dbReference>
<feature type="signal peptide" evidence="6">
    <location>
        <begin position="1"/>
        <end position="22"/>
    </location>
</feature>
<dbReference type="EMBL" id="CM000605">
    <property type="protein sequence ID" value="EEC51740.1"/>
    <property type="molecule type" value="Genomic_DNA"/>
</dbReference>
<evidence type="ECO:0000313" key="7">
    <source>
        <dbReference type="EMBL" id="EEC51740.1"/>
    </source>
</evidence>
<reference evidence="8" key="2">
    <citation type="submission" date="2008-08" db="EMBL/GenBank/DDBJ databases">
        <authorList>
            <consortium name="Diatom Consortium"/>
            <person name="Grigoriev I."/>
            <person name="Grimwood J."/>
            <person name="Kuo A."/>
            <person name="Otillar R.P."/>
            <person name="Salamov A."/>
            <person name="Detter J.C."/>
            <person name="Lindquist E."/>
            <person name="Shapiro H."/>
            <person name="Lucas S."/>
            <person name="Glavina del Rio T."/>
            <person name="Pitluck S."/>
            <person name="Rokhsar D."/>
            <person name="Bowler C."/>
        </authorList>
    </citation>
    <scope>GENOME REANNOTATION</scope>
    <source>
        <strain evidence="8">CCAP 1055/1</strain>
    </source>
</reference>
<sequence length="489" mass="51757">MKDCRLTYASGLLCLIVSSGTSFSTDCPLIPNASFHTLPSSCPTTKNNQSLRESASKMTHINNMIACSVGGGAKTRSRLPSKKQQVALRATQAVELEEGEQRQIQRRQERGMAIALSSVYFTVMGAKCALPSVLPMLLAPSTGLTFSPSWTLPPQQLMARQLTVATLAVAVGKLVLGPVIDHVGGIRSLQIALSLLAGLLALISTTQSFLVFAASWICVDFIFSSCWAGCINAIHQAFSADQWASRVGMLAAAARAGNAVAFALFASVLQYFGTRMVQPWRVVFTVSAALQVVSVALLTIFGRGVSDKASADPSEESFVPNKKPTMKDSLLVLRRESKTPEFWLHLVSRSCLMVFASFLLFVPTLMSQVYRSTPAFAAQTGSIYAVGCLLSISLGSSLYAKISKRKQAASLVALLGAAAVSSIAQLLHVAGIWTLSETAAAGFPPSLYALARGGAKSSATIADVFDIGGFGLLAAFNGYVAGIEHAVKC</sequence>
<reference evidence="7 8" key="1">
    <citation type="journal article" date="2008" name="Nature">
        <title>The Phaeodactylum genome reveals the evolutionary history of diatom genomes.</title>
        <authorList>
            <person name="Bowler C."/>
            <person name="Allen A.E."/>
            <person name="Badger J.H."/>
            <person name="Grimwood J."/>
            <person name="Jabbari K."/>
            <person name="Kuo A."/>
            <person name="Maheswari U."/>
            <person name="Martens C."/>
            <person name="Maumus F."/>
            <person name="Otillar R.P."/>
            <person name="Rayko E."/>
            <person name="Salamov A."/>
            <person name="Vandepoele K."/>
            <person name="Beszteri B."/>
            <person name="Gruber A."/>
            <person name="Heijde M."/>
            <person name="Katinka M."/>
            <person name="Mock T."/>
            <person name="Valentin K."/>
            <person name="Verret F."/>
            <person name="Berges J.A."/>
            <person name="Brownlee C."/>
            <person name="Cadoret J.P."/>
            <person name="Chiovitti A."/>
            <person name="Choi C.J."/>
            <person name="Coesel S."/>
            <person name="De Martino A."/>
            <person name="Detter J.C."/>
            <person name="Durkin C."/>
            <person name="Falciatore A."/>
            <person name="Fournet J."/>
            <person name="Haruta M."/>
            <person name="Huysman M.J."/>
            <person name="Jenkins B.D."/>
            <person name="Jiroutova K."/>
            <person name="Jorgensen R.E."/>
            <person name="Joubert Y."/>
            <person name="Kaplan A."/>
            <person name="Kroger N."/>
            <person name="Kroth P.G."/>
            <person name="La Roche J."/>
            <person name="Lindquist E."/>
            <person name="Lommer M."/>
            <person name="Martin-Jezequel V."/>
            <person name="Lopez P.J."/>
            <person name="Lucas S."/>
            <person name="Mangogna M."/>
            <person name="McGinnis K."/>
            <person name="Medlin L.K."/>
            <person name="Montsant A."/>
            <person name="Oudot-Le Secq M.P."/>
            <person name="Napoli C."/>
            <person name="Obornik M."/>
            <person name="Parker M.S."/>
            <person name="Petit J.L."/>
            <person name="Porcel B.M."/>
            <person name="Poulsen N."/>
            <person name="Robison M."/>
            <person name="Rychlewski L."/>
            <person name="Rynearson T.A."/>
            <person name="Schmutz J."/>
            <person name="Shapiro H."/>
            <person name="Siaut M."/>
            <person name="Stanley M."/>
            <person name="Sussman M.R."/>
            <person name="Taylor A.R."/>
            <person name="Vardi A."/>
            <person name="von Dassow P."/>
            <person name="Vyverman W."/>
            <person name="Willis A."/>
            <person name="Wyrwicz L.S."/>
            <person name="Rokhsar D.S."/>
            <person name="Weissenbach J."/>
            <person name="Armbrust E.V."/>
            <person name="Green B.R."/>
            <person name="Van de Peer Y."/>
            <person name="Grigoriev I.V."/>
        </authorList>
    </citation>
    <scope>NUCLEOTIDE SEQUENCE [LARGE SCALE GENOMIC DNA]</scope>
    <source>
        <strain evidence="7 8">CCAP 1055/1</strain>
    </source>
</reference>
<evidence type="ECO:0000256" key="5">
    <source>
        <dbReference type="SAM" id="Phobius"/>
    </source>
</evidence>
<keyword evidence="2 5" id="KW-0812">Transmembrane</keyword>
<feature type="transmembrane region" description="Helical" evidence="5">
    <location>
        <begin position="382"/>
        <end position="400"/>
    </location>
</feature>
<evidence type="ECO:0000313" key="8">
    <source>
        <dbReference type="Proteomes" id="UP000000759"/>
    </source>
</evidence>
<comment type="subcellular location">
    <subcellularLocation>
        <location evidence="1">Endomembrane system</location>
        <topology evidence="1">Multi-pass membrane protein</topology>
    </subcellularLocation>
</comment>
<dbReference type="PaxDb" id="2850-Phatr42868"/>
<feature type="transmembrane region" description="Helical" evidence="5">
    <location>
        <begin position="412"/>
        <end position="435"/>
    </location>
</feature>
<dbReference type="Pfam" id="PF07690">
    <property type="entry name" value="MFS_1"/>
    <property type="match status" value="1"/>
</dbReference>
<dbReference type="InterPro" id="IPR036259">
    <property type="entry name" value="MFS_trans_sf"/>
</dbReference>
<evidence type="ECO:0000256" key="2">
    <source>
        <dbReference type="ARBA" id="ARBA00022692"/>
    </source>
</evidence>
<dbReference type="GO" id="GO:0061513">
    <property type="term" value="F:glucose 6-phosphate:phosphate antiporter activity"/>
    <property type="evidence" value="ECO:0007669"/>
    <property type="project" value="TreeGrafter"/>
</dbReference>
<dbReference type="PANTHER" id="PTHR43826:SF8">
    <property type="entry name" value="MAJOR FACILITATOR SUPERFAMILY (MFS) PROFILE DOMAIN-CONTAINING PROTEIN"/>
    <property type="match status" value="1"/>
</dbReference>
<feature type="transmembrane region" description="Helical" evidence="5">
    <location>
        <begin position="211"/>
        <end position="235"/>
    </location>
</feature>
<dbReference type="GO" id="GO:0016020">
    <property type="term" value="C:membrane"/>
    <property type="evidence" value="ECO:0007669"/>
    <property type="project" value="UniProtKB-ARBA"/>
</dbReference>
<dbReference type="KEGG" id="pti:PHATRDRAFT_42868"/>
<accession>B7FPU6</accession>
<dbReference type="Proteomes" id="UP000000759">
    <property type="component" value="Chromosome 1"/>
</dbReference>
<feature type="transmembrane region" description="Helical" evidence="5">
    <location>
        <begin position="188"/>
        <end position="205"/>
    </location>
</feature>
<keyword evidence="4 5" id="KW-0472">Membrane</keyword>
<dbReference type="eggNOG" id="ENOG502SI9F">
    <property type="taxonomic scope" value="Eukaryota"/>
</dbReference>
<dbReference type="OrthoDB" id="44642at2759"/>
<gene>
    <name evidence="7" type="ORF">PHATRDRAFT_42868</name>
</gene>
<organism evidence="7 8">
    <name type="scientific">Phaeodactylum tricornutum (strain CCAP 1055/1)</name>
    <dbReference type="NCBI Taxonomy" id="556484"/>
    <lineage>
        <taxon>Eukaryota</taxon>
        <taxon>Sar</taxon>
        <taxon>Stramenopiles</taxon>
        <taxon>Ochrophyta</taxon>
        <taxon>Bacillariophyta</taxon>
        <taxon>Bacillariophyceae</taxon>
        <taxon>Bacillariophycidae</taxon>
        <taxon>Naviculales</taxon>
        <taxon>Phaeodactylaceae</taxon>
        <taxon>Phaeodactylum</taxon>
    </lineage>
</organism>
<feature type="transmembrane region" description="Helical" evidence="5">
    <location>
        <begin position="112"/>
        <end position="138"/>
    </location>
</feature>
<dbReference type="HOGENOM" id="CLU_528391_0_0_1"/>
<dbReference type="PANTHER" id="PTHR43826">
    <property type="entry name" value="GLUCOSE-6-PHOSPHATE EXCHANGER SLC37A4"/>
    <property type="match status" value="1"/>
</dbReference>
<dbReference type="SUPFAM" id="SSF103473">
    <property type="entry name" value="MFS general substrate transporter"/>
    <property type="match status" value="1"/>
</dbReference>
<dbReference type="InParanoid" id="B7FPU6"/>
<feature type="chain" id="PRO_5002854860" description="Major facilitator superfamily (MFS) profile domain-containing protein" evidence="6">
    <location>
        <begin position="23"/>
        <end position="489"/>
    </location>
</feature>
<keyword evidence="8" id="KW-1185">Reference proteome</keyword>
<evidence type="ECO:0008006" key="9">
    <source>
        <dbReference type="Google" id="ProtNLM"/>
    </source>
</evidence>
<dbReference type="GO" id="GO:0035435">
    <property type="term" value="P:phosphate ion transmembrane transport"/>
    <property type="evidence" value="ECO:0007669"/>
    <property type="project" value="TreeGrafter"/>
</dbReference>
<name>B7FPU6_PHATC</name>
<keyword evidence="3 5" id="KW-1133">Transmembrane helix</keyword>
<feature type="transmembrane region" description="Helical" evidence="5">
    <location>
        <begin position="158"/>
        <end position="176"/>
    </location>
</feature>
<protein>
    <recommendedName>
        <fullName evidence="9">Major facilitator superfamily (MFS) profile domain-containing protein</fullName>
    </recommendedName>
</protein>
<dbReference type="AlphaFoldDB" id="B7FPU6"/>
<feature type="transmembrane region" description="Helical" evidence="5">
    <location>
        <begin position="279"/>
        <end position="301"/>
    </location>
</feature>
<evidence type="ECO:0000256" key="4">
    <source>
        <dbReference type="ARBA" id="ARBA00023136"/>
    </source>
</evidence>